<dbReference type="SUPFAM" id="SSF57756">
    <property type="entry name" value="Retrovirus zinc finger-like domains"/>
    <property type="match status" value="1"/>
</dbReference>
<dbReference type="InterPro" id="IPR001878">
    <property type="entry name" value="Znf_CCHC"/>
</dbReference>
<accession>A0AAP0WZI6</accession>
<evidence type="ECO:0000259" key="4">
    <source>
        <dbReference type="PROSITE" id="PS50966"/>
    </source>
</evidence>
<dbReference type="EMBL" id="JBBPBK010000004">
    <property type="protein sequence ID" value="KAK9286734.1"/>
    <property type="molecule type" value="Genomic_DNA"/>
</dbReference>
<sequence>MLGMANEYEDVLCQFFWGGHILDDPTHGIIYFPNEPKVMYVVPRTSTLGEVVDMLLPHFVQNGGSVRLKLICRMPSVTAMGIKYHRLPIVDDRTMHSVLRLIGRAYLPISHVDIYVVMDTALVDAPPQSLPQPGSFTWLLTQENHTPSFQSTMLVLPPFASNVPHYGYDIYRNPIHMTGNDGAGPSTIDVSTHSHTSIPIYHNPIPMTGNDGTGPSTHPGLRSTPMHTSIQMSDPCIPNYTETRYQPDYHDWGDAQHVMYENMDEAYDDTLYGRPSPTGEIRSPYDEADDDDVRPCGSPYEDSISSNDSYDEDWDLNCESPGGEIPLPDSSQPINAPIPYFMDIGSSEDNSIMRADIIPRGDVWTPETNEFTVGMLFRDKETLIYAVKLYHTNKLRHYRVIESNPTIWVCKCVSDCRWRLRASTNKNGYFVIKKYDGPHNCLLTVTGTGHKNLDSTLIAKHIMSTVREHPDIKIMAIVDLVKKEFNYTINYKKAWAARTKAIRMLFGDWDESYRQLPKFMSALKDSNPGTIVVWNRIRAANPDEEYMESVFWAFEPAINGFRHCRPVICIDGTHLYGKYTGKILIATGTTANNKVFPLAFAIVGEETSIAWKWFLKNLRRHIVPGREDVTLISDRAPGILHAVKRVWTEPREGIRGHHRYCIRHFCANYYKATNNQLLKDFIWHAATKCHQRRKLNADLQKIRELDDKAFTNLMKEDITKWTIAHDGGKRWGIMTTNDVESFNGLMKGARSVPISACVQLTFYRLVKFFADQAAEARQMQSEGLHFPRDVQEKLDLYQSRGMTHQVIPYDWDNLVFEVTTKFHNNAGINRQTVKLNIPTCTCGKLEIFKIPCSHIFAAAARVETTWLPFVASEYKMEVYMRVWDTKFEPIKHPDYWPEYKSRTLLPLSTRLRPPKRGRPESTRIRNEMDVSRQRATKHCTNCKQPGHDRRTCPQRARIVQD</sequence>
<dbReference type="InterPro" id="IPR007527">
    <property type="entry name" value="Znf_SWIM"/>
</dbReference>
<keyword evidence="1" id="KW-0863">Zinc-finger</keyword>
<evidence type="ECO:0000256" key="2">
    <source>
        <dbReference type="SAM" id="MobiDB-lite"/>
    </source>
</evidence>
<keyword evidence="1" id="KW-0862">Zinc</keyword>
<keyword evidence="6" id="KW-1185">Reference proteome</keyword>
<organism evidence="5 6">
    <name type="scientific">Liquidambar formosana</name>
    <name type="common">Formosan gum</name>
    <dbReference type="NCBI Taxonomy" id="63359"/>
    <lineage>
        <taxon>Eukaryota</taxon>
        <taxon>Viridiplantae</taxon>
        <taxon>Streptophyta</taxon>
        <taxon>Embryophyta</taxon>
        <taxon>Tracheophyta</taxon>
        <taxon>Spermatophyta</taxon>
        <taxon>Magnoliopsida</taxon>
        <taxon>eudicotyledons</taxon>
        <taxon>Gunneridae</taxon>
        <taxon>Pentapetalae</taxon>
        <taxon>Saxifragales</taxon>
        <taxon>Altingiaceae</taxon>
        <taxon>Liquidambar</taxon>
    </lineage>
</organism>
<feature type="domain" description="SWIM-type" evidence="4">
    <location>
        <begin position="831"/>
        <end position="863"/>
    </location>
</feature>
<protein>
    <recommendedName>
        <fullName evidence="7">SWIM-type domain-containing protein</fullName>
    </recommendedName>
</protein>
<dbReference type="GO" id="GO:0003676">
    <property type="term" value="F:nucleic acid binding"/>
    <property type="evidence" value="ECO:0007669"/>
    <property type="project" value="InterPro"/>
</dbReference>
<proteinExistence type="predicted"/>
<dbReference type="Proteomes" id="UP001415857">
    <property type="component" value="Unassembled WGS sequence"/>
</dbReference>
<gene>
    <name evidence="5" type="ORF">L1049_015138</name>
</gene>
<dbReference type="PROSITE" id="PS50158">
    <property type="entry name" value="ZF_CCHC"/>
    <property type="match status" value="1"/>
</dbReference>
<dbReference type="PROSITE" id="PS50966">
    <property type="entry name" value="ZF_SWIM"/>
    <property type="match status" value="1"/>
</dbReference>
<dbReference type="InterPro" id="IPR018289">
    <property type="entry name" value="MULE_transposase_dom"/>
</dbReference>
<comment type="caution">
    <text evidence="5">The sequence shown here is derived from an EMBL/GenBank/DDBJ whole genome shotgun (WGS) entry which is preliminary data.</text>
</comment>
<reference evidence="5 6" key="1">
    <citation type="journal article" date="2024" name="Plant J.">
        <title>Genome sequences and population genomics reveal climatic adaptation and genomic divergence between two closely related sweetgum species.</title>
        <authorList>
            <person name="Xu W.Q."/>
            <person name="Ren C.Q."/>
            <person name="Zhang X.Y."/>
            <person name="Comes H.P."/>
            <person name="Liu X.H."/>
            <person name="Li Y.G."/>
            <person name="Kettle C.J."/>
            <person name="Jalonen R."/>
            <person name="Gaisberger H."/>
            <person name="Ma Y.Z."/>
            <person name="Qiu Y.X."/>
        </authorList>
    </citation>
    <scope>NUCLEOTIDE SEQUENCE [LARGE SCALE GENOMIC DNA]</scope>
    <source>
        <strain evidence="5">Hangzhou</strain>
    </source>
</reference>
<dbReference type="GO" id="GO:0008270">
    <property type="term" value="F:zinc ion binding"/>
    <property type="evidence" value="ECO:0007669"/>
    <property type="project" value="UniProtKB-KW"/>
</dbReference>
<feature type="domain" description="CCHC-type" evidence="3">
    <location>
        <begin position="939"/>
        <end position="954"/>
    </location>
</feature>
<dbReference type="PANTHER" id="PTHR31973:SF195">
    <property type="entry name" value="MUDR FAMILY TRANSPOSASE"/>
    <property type="match status" value="1"/>
</dbReference>
<dbReference type="Pfam" id="PF04434">
    <property type="entry name" value="SWIM"/>
    <property type="match status" value="1"/>
</dbReference>
<evidence type="ECO:0000256" key="1">
    <source>
        <dbReference type="PROSITE-ProRule" id="PRU00047"/>
    </source>
</evidence>
<dbReference type="InterPro" id="IPR036875">
    <property type="entry name" value="Znf_CCHC_sf"/>
</dbReference>
<name>A0AAP0WZI6_LIQFO</name>
<evidence type="ECO:0000313" key="6">
    <source>
        <dbReference type="Proteomes" id="UP001415857"/>
    </source>
</evidence>
<dbReference type="Pfam" id="PF10551">
    <property type="entry name" value="MULE"/>
    <property type="match status" value="1"/>
</dbReference>
<evidence type="ECO:0000313" key="5">
    <source>
        <dbReference type="EMBL" id="KAK9286734.1"/>
    </source>
</evidence>
<evidence type="ECO:0000259" key="3">
    <source>
        <dbReference type="PROSITE" id="PS50158"/>
    </source>
</evidence>
<evidence type="ECO:0008006" key="7">
    <source>
        <dbReference type="Google" id="ProtNLM"/>
    </source>
</evidence>
<feature type="region of interest" description="Disordered" evidence="2">
    <location>
        <begin position="939"/>
        <end position="961"/>
    </location>
</feature>
<dbReference type="AlphaFoldDB" id="A0AAP0WZI6"/>
<keyword evidence="1" id="KW-0479">Metal-binding</keyword>
<dbReference type="PANTHER" id="PTHR31973">
    <property type="entry name" value="POLYPROTEIN, PUTATIVE-RELATED"/>
    <property type="match status" value="1"/>
</dbReference>